<dbReference type="Proteomes" id="UP000008311">
    <property type="component" value="Unassembled WGS sequence"/>
</dbReference>
<evidence type="ECO:0000256" key="2">
    <source>
        <dbReference type="ARBA" id="ARBA00022737"/>
    </source>
</evidence>
<dbReference type="PANTHER" id="PTHR31174:SF31">
    <property type="entry name" value="LATE EMBRYOGENESIS ABUNDANT PROTEIN 3"/>
    <property type="match status" value="1"/>
</dbReference>
<organism evidence="5 6">
    <name type="scientific">Ricinus communis</name>
    <name type="common">Castor bean</name>
    <dbReference type="NCBI Taxonomy" id="3988"/>
    <lineage>
        <taxon>Eukaryota</taxon>
        <taxon>Viridiplantae</taxon>
        <taxon>Streptophyta</taxon>
        <taxon>Embryophyta</taxon>
        <taxon>Tracheophyta</taxon>
        <taxon>Spermatophyta</taxon>
        <taxon>Magnoliopsida</taxon>
        <taxon>eudicotyledons</taxon>
        <taxon>Gunneridae</taxon>
        <taxon>Pentapetalae</taxon>
        <taxon>rosids</taxon>
        <taxon>fabids</taxon>
        <taxon>Malpighiales</taxon>
        <taxon>Euphorbiaceae</taxon>
        <taxon>Acalyphoideae</taxon>
        <taxon>Acalypheae</taxon>
        <taxon>Ricinus</taxon>
    </lineage>
</organism>
<dbReference type="OrthoDB" id="2014755at2759"/>
<proteinExistence type="inferred from homology"/>
<evidence type="ECO:0000259" key="4">
    <source>
        <dbReference type="Pfam" id="PF04927"/>
    </source>
</evidence>
<evidence type="ECO:0000313" key="6">
    <source>
        <dbReference type="Proteomes" id="UP000008311"/>
    </source>
</evidence>
<dbReference type="STRING" id="3988.B9S3Z6"/>
<reference evidence="6" key="1">
    <citation type="journal article" date="2010" name="Nat. Biotechnol.">
        <title>Draft genome sequence of the oilseed species Ricinus communis.</title>
        <authorList>
            <person name="Chan A.P."/>
            <person name="Crabtree J."/>
            <person name="Zhao Q."/>
            <person name="Lorenzi H."/>
            <person name="Orvis J."/>
            <person name="Puiu D."/>
            <person name="Melake-Berhan A."/>
            <person name="Jones K.M."/>
            <person name="Redman J."/>
            <person name="Chen G."/>
            <person name="Cahoon E.B."/>
            <person name="Gedil M."/>
            <person name="Stanke M."/>
            <person name="Haas B.J."/>
            <person name="Wortman J.R."/>
            <person name="Fraser-Liggett C.M."/>
            <person name="Ravel J."/>
            <person name="Rabinowicz P.D."/>
        </authorList>
    </citation>
    <scope>NUCLEOTIDE SEQUENCE [LARGE SCALE GENOMIC DNA]</scope>
    <source>
        <strain evidence="6">cv. Hale</strain>
    </source>
</reference>
<gene>
    <name evidence="5" type="ORF">RCOM_0557230</name>
</gene>
<accession>B9S3Z6</accession>
<dbReference type="EMBL" id="EQ973863">
    <property type="protein sequence ID" value="EEF41677.1"/>
    <property type="molecule type" value="Genomic_DNA"/>
</dbReference>
<feature type="domain" description="SMP" evidence="4">
    <location>
        <begin position="16"/>
        <end position="70"/>
    </location>
</feature>
<keyword evidence="2" id="KW-0677">Repeat</keyword>
<dbReference type="OMA" id="MESAAMW"/>
<evidence type="ECO:0000313" key="5">
    <source>
        <dbReference type="EMBL" id="EEF41677.1"/>
    </source>
</evidence>
<dbReference type="PANTHER" id="PTHR31174">
    <property type="entry name" value="SEED MATURATION FAMILY PROTEIN"/>
    <property type="match status" value="1"/>
</dbReference>
<feature type="region of interest" description="Disordered" evidence="3">
    <location>
        <begin position="228"/>
        <end position="257"/>
    </location>
</feature>
<feature type="domain" description="SMP" evidence="4">
    <location>
        <begin position="132"/>
        <end position="190"/>
    </location>
</feature>
<dbReference type="AlphaFoldDB" id="B9S3Z6"/>
<keyword evidence="6" id="KW-1185">Reference proteome</keyword>
<evidence type="ECO:0000256" key="3">
    <source>
        <dbReference type="SAM" id="MobiDB-lite"/>
    </source>
</evidence>
<name>B9S3Z6_RICCO</name>
<feature type="domain" description="SMP" evidence="4">
    <location>
        <begin position="197"/>
        <end position="257"/>
    </location>
</feature>
<evidence type="ECO:0000256" key="1">
    <source>
        <dbReference type="ARBA" id="ARBA00010733"/>
    </source>
</evidence>
<dbReference type="KEGG" id="rcu:8287213"/>
<protein>
    <submittedName>
        <fullName evidence="5">Late embryogenesis abundant protein D-34, putative</fullName>
    </submittedName>
</protein>
<comment type="similarity">
    <text evidence="1">Belongs to the LEA type SMP family.</text>
</comment>
<dbReference type="eggNOG" id="ENOG502QPSX">
    <property type="taxonomic scope" value="Eukaryota"/>
</dbReference>
<dbReference type="InParanoid" id="B9S3Z6"/>
<dbReference type="InterPro" id="IPR042971">
    <property type="entry name" value="LEA_SMP"/>
</dbReference>
<dbReference type="InterPro" id="IPR007011">
    <property type="entry name" value="LEA_SMP_dom"/>
</dbReference>
<sequence length="257" mass="26730">MSQEQPQRPQPVKDPIRYGDVFNVHGDLASKVIAPVDASTMQSAENTVLGETRKGGPASVMQSAARVNVRQGLVDPHQATEVAGDPGTKVTEENVGGDRIITETIAGQVVAQYIEPRAERTTPGGALDPRSITIGEALEATALSSGEKPIDQSDAAAIQAAEVRATGIAEVLPGGIGAEAQSAATRNPRAPRDQDKTKLSDVLMDATLKLPADKPVTREDAHAVIEAEVRNKPDMHANATPGGVAASMAAAARANQE</sequence>
<dbReference type="Pfam" id="PF04927">
    <property type="entry name" value="SMP"/>
    <property type="match status" value="3"/>
</dbReference>
<feature type="compositionally biased region" description="Low complexity" evidence="3">
    <location>
        <begin position="245"/>
        <end position="257"/>
    </location>
</feature>